<dbReference type="AlphaFoldDB" id="A0AAW0N0U3"/>
<comment type="caution">
    <text evidence="2">The sequence shown here is derived from an EMBL/GenBank/DDBJ whole genome shotgun (WGS) entry which is preliminary data.</text>
</comment>
<reference evidence="3" key="1">
    <citation type="submission" date="2024-04" db="EMBL/GenBank/DDBJ databases">
        <title>Salinicola lusitanus LLJ914,a marine bacterium isolated from the Okinawa Trough.</title>
        <authorList>
            <person name="Li J."/>
        </authorList>
    </citation>
    <scope>NUCLEOTIDE SEQUENCE [LARGE SCALE GENOMIC DNA]</scope>
</reference>
<feature type="compositionally biased region" description="Basic and acidic residues" evidence="1">
    <location>
        <begin position="212"/>
        <end position="229"/>
    </location>
</feature>
<name>A0AAW0N0U3_9GOBI</name>
<accession>A0AAW0N0U3</accession>
<evidence type="ECO:0000313" key="2">
    <source>
        <dbReference type="EMBL" id="KAK7883940.1"/>
    </source>
</evidence>
<feature type="region of interest" description="Disordered" evidence="1">
    <location>
        <begin position="107"/>
        <end position="236"/>
    </location>
</feature>
<keyword evidence="3" id="KW-1185">Reference proteome</keyword>
<gene>
    <name evidence="2" type="ORF">WMY93_027063</name>
</gene>
<feature type="compositionally biased region" description="Basic and acidic residues" evidence="1">
    <location>
        <begin position="109"/>
        <end position="202"/>
    </location>
</feature>
<organism evidence="2 3">
    <name type="scientific">Mugilogobius chulae</name>
    <name type="common">yellowstripe goby</name>
    <dbReference type="NCBI Taxonomy" id="88201"/>
    <lineage>
        <taxon>Eukaryota</taxon>
        <taxon>Metazoa</taxon>
        <taxon>Chordata</taxon>
        <taxon>Craniata</taxon>
        <taxon>Vertebrata</taxon>
        <taxon>Euteleostomi</taxon>
        <taxon>Actinopterygii</taxon>
        <taxon>Neopterygii</taxon>
        <taxon>Teleostei</taxon>
        <taxon>Neoteleostei</taxon>
        <taxon>Acanthomorphata</taxon>
        <taxon>Gobiaria</taxon>
        <taxon>Gobiiformes</taxon>
        <taxon>Gobioidei</taxon>
        <taxon>Gobiidae</taxon>
        <taxon>Gobionellinae</taxon>
        <taxon>Mugilogobius</taxon>
    </lineage>
</organism>
<dbReference type="Proteomes" id="UP001460270">
    <property type="component" value="Unassembled WGS sequence"/>
</dbReference>
<dbReference type="EMBL" id="JBBPFD010000020">
    <property type="protein sequence ID" value="KAK7883940.1"/>
    <property type="molecule type" value="Genomic_DNA"/>
</dbReference>
<evidence type="ECO:0000313" key="3">
    <source>
        <dbReference type="Proteomes" id="UP001460270"/>
    </source>
</evidence>
<protein>
    <submittedName>
        <fullName evidence="2">Uncharacterized protein</fullName>
    </submittedName>
</protein>
<sequence length="236" mass="27474">MGIRSVWISYDHSVQSCSDDVNQAHPDTAGINPKNTEDKPCPAEYSQLSKGSSFRLVTRLLGEEYVNILQVTRPSAVCPGLEQEICLCPRVLQCVERELEPEVNVGARQVRERERERERDSERGGERDEERESKREGGREGGREREREGGRRERREREERERETGEREGGRVGVSEREEGDERRERGQREGGRRGKRDRELEPEVNVGAQQVREEREGERERERQRGREMLLIIHS</sequence>
<proteinExistence type="predicted"/>
<evidence type="ECO:0000256" key="1">
    <source>
        <dbReference type="SAM" id="MobiDB-lite"/>
    </source>
</evidence>